<dbReference type="InterPro" id="IPR047650">
    <property type="entry name" value="Transpos_IS110"/>
</dbReference>
<accession>A0A640TDQ0</accession>
<dbReference type="AlphaFoldDB" id="A0A640TDQ0"/>
<dbReference type="Proteomes" id="UP000429552">
    <property type="component" value="Unassembled WGS sequence"/>
</dbReference>
<evidence type="ECO:0000313" key="3">
    <source>
        <dbReference type="Proteomes" id="UP000429552"/>
    </source>
</evidence>
<dbReference type="EMBL" id="BLIP01000001">
    <property type="protein sequence ID" value="GFE21142.1"/>
    <property type="molecule type" value="Genomic_DNA"/>
</dbReference>
<dbReference type="InterPro" id="IPR003346">
    <property type="entry name" value="Transposase_20"/>
</dbReference>
<evidence type="ECO:0000259" key="1">
    <source>
        <dbReference type="Pfam" id="PF02371"/>
    </source>
</evidence>
<organism evidence="2 3">
    <name type="scientific">Streptomyces nigrescens</name>
    <dbReference type="NCBI Taxonomy" id="1920"/>
    <lineage>
        <taxon>Bacteria</taxon>
        <taxon>Bacillati</taxon>
        <taxon>Actinomycetota</taxon>
        <taxon>Actinomycetes</taxon>
        <taxon>Kitasatosporales</taxon>
        <taxon>Streptomycetaceae</taxon>
        <taxon>Streptomyces</taxon>
    </lineage>
</organism>
<dbReference type="GO" id="GO:0003677">
    <property type="term" value="F:DNA binding"/>
    <property type="evidence" value="ECO:0007669"/>
    <property type="project" value="InterPro"/>
</dbReference>
<dbReference type="PANTHER" id="PTHR33055">
    <property type="entry name" value="TRANSPOSASE FOR INSERTION SEQUENCE ELEMENT IS1111A"/>
    <property type="match status" value="1"/>
</dbReference>
<protein>
    <recommendedName>
        <fullName evidence="1">Transposase IS116/IS110/IS902 C-terminal domain-containing protein</fullName>
    </recommendedName>
</protein>
<gene>
    <name evidence="2" type="ORF">Sliba_15950</name>
</gene>
<dbReference type="Pfam" id="PF02371">
    <property type="entry name" value="Transposase_20"/>
    <property type="match status" value="1"/>
</dbReference>
<feature type="domain" description="Transposase IS116/IS110/IS902 C-terminal" evidence="1">
    <location>
        <begin position="24"/>
        <end position="80"/>
    </location>
</feature>
<evidence type="ECO:0000313" key="2">
    <source>
        <dbReference type="EMBL" id="GFE21142.1"/>
    </source>
</evidence>
<name>A0A640TDQ0_STRNI</name>
<proteinExistence type="predicted"/>
<comment type="caution">
    <text evidence="2">The sequence shown here is derived from an EMBL/GenBank/DDBJ whole genome shotgun (WGS) entry which is preliminary data.</text>
</comment>
<sequence>MFLADVARKSSAATAKMLTGAGVTPRMLIALCGVSPIERSSGSRQYRRLNRGGDRQANAALHRIVQTRLRFDPRTQDYYERRTKEGKTRREIVRCLKRYAAREVFHLVRPTQP</sequence>
<dbReference type="PANTHER" id="PTHR33055:SF16">
    <property type="entry name" value="TRANSPOSASE FOR INSERTION SEQUENCE ELEMENT IS1547"/>
    <property type="match status" value="1"/>
</dbReference>
<reference evidence="2 3" key="1">
    <citation type="submission" date="2019-12" db="EMBL/GenBank/DDBJ databases">
        <title>Whole genome shotgun sequence of Streptomyces libani subsp. libani NBRC 13452.</title>
        <authorList>
            <person name="Ichikawa N."/>
            <person name="Kimura A."/>
            <person name="Kitahashi Y."/>
            <person name="Komaki H."/>
            <person name="Tamura T."/>
        </authorList>
    </citation>
    <scope>NUCLEOTIDE SEQUENCE [LARGE SCALE GENOMIC DNA]</scope>
    <source>
        <strain evidence="2 3">NBRC 13452</strain>
    </source>
</reference>
<dbReference type="GO" id="GO:0004803">
    <property type="term" value="F:transposase activity"/>
    <property type="evidence" value="ECO:0007669"/>
    <property type="project" value="InterPro"/>
</dbReference>
<dbReference type="GO" id="GO:0006313">
    <property type="term" value="P:DNA transposition"/>
    <property type="evidence" value="ECO:0007669"/>
    <property type="project" value="InterPro"/>
</dbReference>